<dbReference type="InterPro" id="IPR000387">
    <property type="entry name" value="Tyr_Pase_dom"/>
</dbReference>
<evidence type="ECO:0000256" key="1">
    <source>
        <dbReference type="SAM" id="MobiDB-lite"/>
    </source>
</evidence>
<dbReference type="STRING" id="53326.A0A016T742"/>
<dbReference type="InterPro" id="IPR000242">
    <property type="entry name" value="PTP_cat"/>
</dbReference>
<dbReference type="SUPFAM" id="SSF52799">
    <property type="entry name" value="(Phosphotyrosine protein) phosphatases II"/>
    <property type="match status" value="1"/>
</dbReference>
<feature type="domain" description="Tyrosine-protein phosphatase" evidence="2">
    <location>
        <begin position="45"/>
        <end position="303"/>
    </location>
</feature>
<evidence type="ECO:0000259" key="2">
    <source>
        <dbReference type="PROSITE" id="PS50055"/>
    </source>
</evidence>
<protein>
    <recommendedName>
        <fullName evidence="6">Protein-tyrosine phosphatase</fullName>
    </recommendedName>
</protein>
<evidence type="ECO:0000259" key="3">
    <source>
        <dbReference type="PROSITE" id="PS50056"/>
    </source>
</evidence>
<dbReference type="AlphaFoldDB" id="A0A016T742"/>
<dbReference type="PANTHER" id="PTHR19134:SF559">
    <property type="entry name" value="TYROSINE-PROTEIN PHOSPHATASE DOMAIN-CONTAINING PROTEIN"/>
    <property type="match status" value="1"/>
</dbReference>
<dbReference type="SMART" id="SM00194">
    <property type="entry name" value="PTPc"/>
    <property type="match status" value="1"/>
</dbReference>
<dbReference type="Proteomes" id="UP000024635">
    <property type="component" value="Unassembled WGS sequence"/>
</dbReference>
<feature type="region of interest" description="Disordered" evidence="1">
    <location>
        <begin position="311"/>
        <end position="333"/>
    </location>
</feature>
<dbReference type="CDD" id="cd00047">
    <property type="entry name" value="PTPc"/>
    <property type="match status" value="1"/>
</dbReference>
<feature type="compositionally biased region" description="Basic and acidic residues" evidence="1">
    <location>
        <begin position="322"/>
        <end position="333"/>
    </location>
</feature>
<evidence type="ECO:0000313" key="4">
    <source>
        <dbReference type="EMBL" id="EYB98783.1"/>
    </source>
</evidence>
<dbReference type="GO" id="GO:0004725">
    <property type="term" value="F:protein tyrosine phosphatase activity"/>
    <property type="evidence" value="ECO:0007669"/>
    <property type="project" value="InterPro"/>
</dbReference>
<dbReference type="SMART" id="SM00404">
    <property type="entry name" value="PTPc_motif"/>
    <property type="match status" value="1"/>
</dbReference>
<dbReference type="InterPro" id="IPR029021">
    <property type="entry name" value="Prot-tyrosine_phosphatase-like"/>
</dbReference>
<dbReference type="Pfam" id="PF00102">
    <property type="entry name" value="Y_phosphatase"/>
    <property type="match status" value="1"/>
</dbReference>
<accession>A0A016T742</accession>
<dbReference type="Gene3D" id="3.90.190.10">
    <property type="entry name" value="Protein tyrosine phosphatase superfamily"/>
    <property type="match status" value="1"/>
</dbReference>
<name>A0A016T742_9BILA</name>
<dbReference type="OrthoDB" id="5843582at2759"/>
<organism evidence="4 5">
    <name type="scientific">Ancylostoma ceylanicum</name>
    <dbReference type="NCBI Taxonomy" id="53326"/>
    <lineage>
        <taxon>Eukaryota</taxon>
        <taxon>Metazoa</taxon>
        <taxon>Ecdysozoa</taxon>
        <taxon>Nematoda</taxon>
        <taxon>Chromadorea</taxon>
        <taxon>Rhabditida</taxon>
        <taxon>Rhabditina</taxon>
        <taxon>Rhabditomorpha</taxon>
        <taxon>Strongyloidea</taxon>
        <taxon>Ancylostomatidae</taxon>
        <taxon>Ancylostomatinae</taxon>
        <taxon>Ancylostoma</taxon>
    </lineage>
</organism>
<dbReference type="EMBL" id="JARK01001464">
    <property type="protein sequence ID" value="EYB98783.1"/>
    <property type="molecule type" value="Genomic_DNA"/>
</dbReference>
<feature type="region of interest" description="Disordered" evidence="1">
    <location>
        <begin position="1"/>
        <end position="20"/>
    </location>
</feature>
<dbReference type="InterPro" id="IPR003595">
    <property type="entry name" value="Tyr_Pase_cat"/>
</dbReference>
<reference evidence="5" key="1">
    <citation type="journal article" date="2015" name="Nat. Genet.">
        <title>The genome and transcriptome of the zoonotic hookworm Ancylostoma ceylanicum identify infection-specific gene families.</title>
        <authorList>
            <person name="Schwarz E.M."/>
            <person name="Hu Y."/>
            <person name="Antoshechkin I."/>
            <person name="Miller M.M."/>
            <person name="Sternberg P.W."/>
            <person name="Aroian R.V."/>
        </authorList>
    </citation>
    <scope>NUCLEOTIDE SEQUENCE</scope>
    <source>
        <strain evidence="5">HY135</strain>
    </source>
</reference>
<dbReference type="PROSITE" id="PS50056">
    <property type="entry name" value="TYR_PHOSPHATASE_2"/>
    <property type="match status" value="1"/>
</dbReference>
<evidence type="ECO:0000313" key="5">
    <source>
        <dbReference type="Proteomes" id="UP000024635"/>
    </source>
</evidence>
<dbReference type="PANTHER" id="PTHR19134">
    <property type="entry name" value="RECEPTOR-TYPE TYROSINE-PROTEIN PHOSPHATASE"/>
    <property type="match status" value="1"/>
</dbReference>
<comment type="caution">
    <text evidence="4">The sequence shown here is derived from an EMBL/GenBank/DDBJ whole genome shotgun (WGS) entry which is preliminary data.</text>
</comment>
<proteinExistence type="predicted"/>
<keyword evidence="5" id="KW-1185">Reference proteome</keyword>
<sequence length="333" mass="37196">MSLLTFNSKPSDPTGETTDFTNDEEAVLHGIPRGSYRPGQLVEKIRQEKDLLTSWHEKVMAAPSSFDDFLSNPGLNRFPNVLCIDRSRVKLSDQYGKGDYCHASHVDSYEKKNGYVFAQAPFSTTTEEIFWRMVIDLRPKIILILGSLQSATGPGMKCFWPEQGERTYKNSVTITLAHMEKGNESDVLGVVVSDPQREILRLPIVLFKSWKDDIITPNIPEFRKRVKAIEAIVPNKNGPTVLVCASGATRCGTYAAVDVILTRIAMEKRVGVQQTIEIILAQRYGCFQFIEHYKAIHEIAQRQCGLAQIPDPVPTATQKSTSADRSDGMRSGT</sequence>
<gene>
    <name evidence="4" type="primary">Acey_s0128.g1438</name>
    <name evidence="4" type="ORF">Y032_0128g1438</name>
</gene>
<dbReference type="PROSITE" id="PS50055">
    <property type="entry name" value="TYR_PHOSPHATASE_PTP"/>
    <property type="match status" value="1"/>
</dbReference>
<evidence type="ECO:0008006" key="6">
    <source>
        <dbReference type="Google" id="ProtNLM"/>
    </source>
</evidence>
<feature type="domain" description="Tyrosine specific protein phosphatases" evidence="3">
    <location>
        <begin position="220"/>
        <end position="294"/>
    </location>
</feature>
<dbReference type="InterPro" id="IPR050348">
    <property type="entry name" value="Protein-Tyr_Phosphatase"/>
</dbReference>